<dbReference type="AlphaFoldDB" id="A0AAP0RQ73"/>
<reference evidence="1 2" key="1">
    <citation type="journal article" date="2024" name="Plant J.">
        <title>Genome sequences and population genomics reveal climatic adaptation and genomic divergence between two closely related sweetgum species.</title>
        <authorList>
            <person name="Xu W.Q."/>
            <person name="Ren C.Q."/>
            <person name="Zhang X.Y."/>
            <person name="Comes H.P."/>
            <person name="Liu X.H."/>
            <person name="Li Y.G."/>
            <person name="Kettle C.J."/>
            <person name="Jalonen R."/>
            <person name="Gaisberger H."/>
            <person name="Ma Y.Z."/>
            <person name="Qiu Y.X."/>
        </authorList>
    </citation>
    <scope>NUCLEOTIDE SEQUENCE [LARGE SCALE GENOMIC DNA]</scope>
    <source>
        <strain evidence="1">Hangzhou</strain>
    </source>
</reference>
<accession>A0AAP0RQ73</accession>
<evidence type="ECO:0000313" key="2">
    <source>
        <dbReference type="Proteomes" id="UP001415857"/>
    </source>
</evidence>
<keyword evidence="2" id="KW-1185">Reference proteome</keyword>
<dbReference type="Proteomes" id="UP001415857">
    <property type="component" value="Unassembled WGS sequence"/>
</dbReference>
<gene>
    <name evidence="1" type="ORF">L1049_013983</name>
</gene>
<organism evidence="1 2">
    <name type="scientific">Liquidambar formosana</name>
    <name type="common">Formosan gum</name>
    <dbReference type="NCBI Taxonomy" id="63359"/>
    <lineage>
        <taxon>Eukaryota</taxon>
        <taxon>Viridiplantae</taxon>
        <taxon>Streptophyta</taxon>
        <taxon>Embryophyta</taxon>
        <taxon>Tracheophyta</taxon>
        <taxon>Spermatophyta</taxon>
        <taxon>Magnoliopsida</taxon>
        <taxon>eudicotyledons</taxon>
        <taxon>Gunneridae</taxon>
        <taxon>Pentapetalae</taxon>
        <taxon>Saxifragales</taxon>
        <taxon>Altingiaceae</taxon>
        <taxon>Liquidambar</taxon>
    </lineage>
</organism>
<proteinExistence type="predicted"/>
<sequence>MKLFDLFLEILVVVKRILGNIYVALASLVLSHVGLGLDLHANQGLETMFGTYILIGLRSSFLHSMLRNPHVEVEDSLRAGA</sequence>
<evidence type="ECO:0000313" key="1">
    <source>
        <dbReference type="EMBL" id="KAK9280295.1"/>
    </source>
</evidence>
<name>A0AAP0RQ73_LIQFO</name>
<comment type="caution">
    <text evidence="1">The sequence shown here is derived from an EMBL/GenBank/DDBJ whole genome shotgun (WGS) entry which is preliminary data.</text>
</comment>
<dbReference type="EMBL" id="JBBPBK010000008">
    <property type="protein sequence ID" value="KAK9280295.1"/>
    <property type="molecule type" value="Genomic_DNA"/>
</dbReference>
<protein>
    <submittedName>
        <fullName evidence="1">Uncharacterized protein</fullName>
    </submittedName>
</protein>